<accession>A0A0E9WWL0</accession>
<reference evidence="1" key="1">
    <citation type="submission" date="2014-11" db="EMBL/GenBank/DDBJ databases">
        <authorList>
            <person name="Amaro Gonzalez C."/>
        </authorList>
    </citation>
    <scope>NUCLEOTIDE SEQUENCE</scope>
</reference>
<dbReference type="AlphaFoldDB" id="A0A0E9WWL0"/>
<name>A0A0E9WWL0_ANGAN</name>
<sequence length="85" mass="10068">MRKCTLMNSVQVQPHKIFSKNIFFIYTRNFFKLHPGAFSKPRAWGSSVLPCSIHIMPSELWCLILRTRWHQNHVSFLLTFQTLCT</sequence>
<evidence type="ECO:0000313" key="1">
    <source>
        <dbReference type="EMBL" id="JAH94030.1"/>
    </source>
</evidence>
<organism evidence="1">
    <name type="scientific">Anguilla anguilla</name>
    <name type="common">European freshwater eel</name>
    <name type="synonym">Muraena anguilla</name>
    <dbReference type="NCBI Taxonomy" id="7936"/>
    <lineage>
        <taxon>Eukaryota</taxon>
        <taxon>Metazoa</taxon>
        <taxon>Chordata</taxon>
        <taxon>Craniata</taxon>
        <taxon>Vertebrata</taxon>
        <taxon>Euteleostomi</taxon>
        <taxon>Actinopterygii</taxon>
        <taxon>Neopterygii</taxon>
        <taxon>Teleostei</taxon>
        <taxon>Anguilliformes</taxon>
        <taxon>Anguillidae</taxon>
        <taxon>Anguilla</taxon>
    </lineage>
</organism>
<reference evidence="1" key="2">
    <citation type="journal article" date="2015" name="Fish Shellfish Immunol.">
        <title>Early steps in the European eel (Anguilla anguilla)-Vibrio vulnificus interaction in the gills: Role of the RtxA13 toxin.</title>
        <authorList>
            <person name="Callol A."/>
            <person name="Pajuelo D."/>
            <person name="Ebbesson L."/>
            <person name="Teles M."/>
            <person name="MacKenzie S."/>
            <person name="Amaro C."/>
        </authorList>
    </citation>
    <scope>NUCLEOTIDE SEQUENCE</scope>
</reference>
<dbReference type="EMBL" id="GBXM01014547">
    <property type="protein sequence ID" value="JAH94030.1"/>
    <property type="molecule type" value="Transcribed_RNA"/>
</dbReference>
<proteinExistence type="predicted"/>
<protein>
    <submittedName>
        <fullName evidence="1">Uncharacterized protein</fullName>
    </submittedName>
</protein>